<dbReference type="EMBL" id="FOGL01000032">
    <property type="protein sequence ID" value="SES27704.1"/>
    <property type="molecule type" value="Genomic_DNA"/>
</dbReference>
<feature type="transmembrane region" description="Helical" evidence="1">
    <location>
        <begin position="6"/>
        <end position="24"/>
    </location>
</feature>
<feature type="transmembrane region" description="Helical" evidence="1">
    <location>
        <begin position="31"/>
        <end position="55"/>
    </location>
</feature>
<evidence type="ECO:0000313" key="3">
    <source>
        <dbReference type="Proteomes" id="UP000199687"/>
    </source>
</evidence>
<keyword evidence="1" id="KW-1133">Transmembrane helix</keyword>
<feature type="transmembrane region" description="Helical" evidence="1">
    <location>
        <begin position="67"/>
        <end position="91"/>
    </location>
</feature>
<accession>A0A1H9W1Q2</accession>
<sequence length="98" mass="11305">MTLAVLISTIIALIFSTICCSWINNIQNNKWLSLSIAFIVNMFILCTAAIIFYITDVQQFHKQPDGIFQSLGILVFPFCIPIVTLINFFILDIKRYRR</sequence>
<evidence type="ECO:0000256" key="1">
    <source>
        <dbReference type="SAM" id="Phobius"/>
    </source>
</evidence>
<organism evidence="2 3">
    <name type="scientific">Gracilibacillus ureilyticus</name>
    <dbReference type="NCBI Taxonomy" id="531814"/>
    <lineage>
        <taxon>Bacteria</taxon>
        <taxon>Bacillati</taxon>
        <taxon>Bacillota</taxon>
        <taxon>Bacilli</taxon>
        <taxon>Bacillales</taxon>
        <taxon>Bacillaceae</taxon>
        <taxon>Gracilibacillus</taxon>
    </lineage>
</organism>
<dbReference type="Proteomes" id="UP000199687">
    <property type="component" value="Unassembled WGS sequence"/>
</dbReference>
<proteinExistence type="predicted"/>
<gene>
    <name evidence="2" type="ORF">SAMN04487944_13211</name>
</gene>
<reference evidence="2 3" key="1">
    <citation type="submission" date="2016-10" db="EMBL/GenBank/DDBJ databases">
        <authorList>
            <person name="de Groot N.N."/>
        </authorList>
    </citation>
    <scope>NUCLEOTIDE SEQUENCE [LARGE SCALE GENOMIC DNA]</scope>
    <source>
        <strain evidence="2 3">CGMCC 1.7727</strain>
    </source>
</reference>
<protein>
    <submittedName>
        <fullName evidence="2">Uncharacterized protein</fullName>
    </submittedName>
</protein>
<dbReference type="OrthoDB" id="2902349at2"/>
<keyword evidence="1" id="KW-0472">Membrane</keyword>
<evidence type="ECO:0000313" key="2">
    <source>
        <dbReference type="EMBL" id="SES27704.1"/>
    </source>
</evidence>
<keyword evidence="1" id="KW-0812">Transmembrane</keyword>
<name>A0A1H9W1Q2_9BACI</name>
<keyword evidence="3" id="KW-1185">Reference proteome</keyword>
<dbReference type="STRING" id="531814.SAMN04487944_13211"/>
<dbReference type="AlphaFoldDB" id="A0A1H9W1Q2"/>